<accession>A0A6A4IG63</accession>
<organism evidence="3 4">
    <name type="scientific">Gymnopus androsaceus JB14</name>
    <dbReference type="NCBI Taxonomy" id="1447944"/>
    <lineage>
        <taxon>Eukaryota</taxon>
        <taxon>Fungi</taxon>
        <taxon>Dikarya</taxon>
        <taxon>Basidiomycota</taxon>
        <taxon>Agaricomycotina</taxon>
        <taxon>Agaricomycetes</taxon>
        <taxon>Agaricomycetidae</taxon>
        <taxon>Agaricales</taxon>
        <taxon>Marasmiineae</taxon>
        <taxon>Omphalotaceae</taxon>
        <taxon>Gymnopus</taxon>
    </lineage>
</organism>
<sequence>MSDLPTGSSDDFSFWEFVCCAKCQLPFASGSGATIPFWLTECGHVVCNNHLNPDQSCAQCRSPSIQLVPLSQHDVCSTIRFLKLNANLDVSEPPMSEWFRSVPSILDSAAFAVKFQQESMASQIRNLKARHQQQKNYIEKLKRENAQLRQTNEMLSIQLNRTHDNSPHDHEPAAFLNVNGKRRMIDVSHPPMTSSPRTITPVRPDRITLPPGQHPPQLASNQAISSDENSPPRTQRFQRPGSSRFTQQFAYSPQEAQMRPPQLSHTQAAPNQLRRPLRQNHQNASQQMPPPPLPPAKSDLPPSSNNFYHSMGPPQSSRDASGPPLNITPSRRSTDHQPNMNMNTTNRFLPPNERFPPPTGTPTGSANRRFVPRAATQASGTFRPATTSSHPNGASRTPLCRPQPKFSVGSGGGSGQRKPFVPGGGQ</sequence>
<gene>
    <name evidence="3" type="ORF">BT96DRAFT_1012544</name>
</gene>
<dbReference type="EMBL" id="ML769387">
    <property type="protein sequence ID" value="KAE9409569.1"/>
    <property type="molecule type" value="Genomic_DNA"/>
</dbReference>
<feature type="compositionally biased region" description="Polar residues" evidence="2">
    <location>
        <begin position="218"/>
        <end position="244"/>
    </location>
</feature>
<feature type="compositionally biased region" description="Polar residues" evidence="2">
    <location>
        <begin position="305"/>
        <end position="319"/>
    </location>
</feature>
<dbReference type="Proteomes" id="UP000799118">
    <property type="component" value="Unassembled WGS sequence"/>
</dbReference>
<evidence type="ECO:0000256" key="1">
    <source>
        <dbReference type="SAM" id="Coils"/>
    </source>
</evidence>
<keyword evidence="1" id="KW-0175">Coiled coil</keyword>
<reference evidence="3" key="1">
    <citation type="journal article" date="2019" name="Environ. Microbiol.">
        <title>Fungal ecological strategies reflected in gene transcription - a case study of two litter decomposers.</title>
        <authorList>
            <person name="Barbi F."/>
            <person name="Kohler A."/>
            <person name="Barry K."/>
            <person name="Baskaran P."/>
            <person name="Daum C."/>
            <person name="Fauchery L."/>
            <person name="Ihrmark K."/>
            <person name="Kuo A."/>
            <person name="LaButti K."/>
            <person name="Lipzen A."/>
            <person name="Morin E."/>
            <person name="Grigoriev I.V."/>
            <person name="Henrissat B."/>
            <person name="Lindahl B."/>
            <person name="Martin F."/>
        </authorList>
    </citation>
    <scope>NUCLEOTIDE SEQUENCE</scope>
    <source>
        <strain evidence="3">JB14</strain>
    </source>
</reference>
<feature type="compositionally biased region" description="Polar residues" evidence="2">
    <location>
        <begin position="327"/>
        <end position="347"/>
    </location>
</feature>
<name>A0A6A4IG63_9AGAR</name>
<dbReference type="AlphaFoldDB" id="A0A6A4IG63"/>
<evidence type="ECO:0000313" key="4">
    <source>
        <dbReference type="Proteomes" id="UP000799118"/>
    </source>
</evidence>
<keyword evidence="4" id="KW-1185">Reference proteome</keyword>
<dbReference type="OrthoDB" id="2535391at2759"/>
<feature type="compositionally biased region" description="Polar residues" evidence="2">
    <location>
        <begin position="376"/>
        <end position="395"/>
    </location>
</feature>
<feature type="region of interest" description="Disordered" evidence="2">
    <location>
        <begin position="280"/>
        <end position="426"/>
    </location>
</feature>
<feature type="coiled-coil region" evidence="1">
    <location>
        <begin position="124"/>
        <end position="158"/>
    </location>
</feature>
<protein>
    <submittedName>
        <fullName evidence="3">Uncharacterized protein</fullName>
    </submittedName>
</protein>
<evidence type="ECO:0000313" key="3">
    <source>
        <dbReference type="EMBL" id="KAE9409569.1"/>
    </source>
</evidence>
<feature type="region of interest" description="Disordered" evidence="2">
    <location>
        <begin position="185"/>
        <end position="244"/>
    </location>
</feature>
<proteinExistence type="predicted"/>
<evidence type="ECO:0000256" key="2">
    <source>
        <dbReference type="SAM" id="MobiDB-lite"/>
    </source>
</evidence>